<evidence type="ECO:0000313" key="1">
    <source>
        <dbReference type="EMBL" id="CAK1228201.1"/>
    </source>
</evidence>
<sequence>MAKRNNLNILMNTAENNVMRKLNVAHICSVISLKENNKMATVQPLAQTDEGVERAVLIDVPVTKNCQELIGVDGIVVVLFMDRNSSNFNGSPETFKIKDERAHSVNDGVVIGVL</sequence>
<gene>
    <name evidence="1" type="ORF">R53137_KAKDMLNK_00221</name>
</gene>
<dbReference type="Gene3D" id="2.40.50.230">
    <property type="entry name" value="Gp5 N-terminal domain"/>
    <property type="match status" value="1"/>
</dbReference>
<organism evidence="1 2">
    <name type="scientific">Fructobacillus tropaeoli</name>
    <dbReference type="NCBI Taxonomy" id="709323"/>
    <lineage>
        <taxon>Bacteria</taxon>
        <taxon>Bacillati</taxon>
        <taxon>Bacillota</taxon>
        <taxon>Bacilli</taxon>
        <taxon>Lactobacillales</taxon>
        <taxon>Lactobacillaceae</taxon>
        <taxon>Fructobacillus</taxon>
    </lineage>
</organism>
<proteinExistence type="predicted"/>
<evidence type="ECO:0000313" key="2">
    <source>
        <dbReference type="Proteomes" id="UP001314262"/>
    </source>
</evidence>
<dbReference type="Proteomes" id="UP001314262">
    <property type="component" value="Unassembled WGS sequence"/>
</dbReference>
<dbReference type="RefSeq" id="WP_338348883.1">
    <property type="nucleotide sequence ID" value="NZ_CAUZLQ010000002.1"/>
</dbReference>
<name>A0ABN9YL67_9LACO</name>
<dbReference type="InterPro" id="IPR037026">
    <property type="entry name" value="Vgr_OB-fold_dom_sf"/>
</dbReference>
<dbReference type="EMBL" id="CAUZLT010000001">
    <property type="protein sequence ID" value="CAK1228201.1"/>
    <property type="molecule type" value="Genomic_DNA"/>
</dbReference>
<keyword evidence="2" id="KW-1185">Reference proteome</keyword>
<reference evidence="1 2" key="1">
    <citation type="submission" date="2023-10" db="EMBL/GenBank/DDBJ databases">
        <authorList>
            <person name="Botero Cardona J."/>
        </authorList>
    </citation>
    <scope>NUCLEOTIDE SEQUENCE [LARGE SCALE GENOMIC DNA]</scope>
    <source>
        <strain evidence="1 2">R-53137</strain>
    </source>
</reference>
<comment type="caution">
    <text evidence="1">The sequence shown here is derived from an EMBL/GenBank/DDBJ whole genome shotgun (WGS) entry which is preliminary data.</text>
</comment>
<protein>
    <recommendedName>
        <fullName evidence="3">Phage protein Gp138 N-terminal domain-containing protein</fullName>
    </recommendedName>
</protein>
<evidence type="ECO:0008006" key="3">
    <source>
        <dbReference type="Google" id="ProtNLM"/>
    </source>
</evidence>
<accession>A0ABN9YL67</accession>